<proteinExistence type="predicted"/>
<feature type="transmembrane region" description="Helical" evidence="1">
    <location>
        <begin position="7"/>
        <end position="40"/>
    </location>
</feature>
<name>I4B801_TURPD</name>
<dbReference type="HOGENOM" id="CLU_2235408_0_0_12"/>
<dbReference type="KEGG" id="tpx:Turpa_2769"/>
<keyword evidence="3" id="KW-1185">Reference proteome</keyword>
<dbReference type="RefSeq" id="WP_014803910.1">
    <property type="nucleotide sequence ID" value="NC_018020.1"/>
</dbReference>
<evidence type="ECO:0000313" key="2">
    <source>
        <dbReference type="EMBL" id="AFM13408.1"/>
    </source>
</evidence>
<keyword evidence="1" id="KW-0812">Transmembrane</keyword>
<gene>
    <name evidence="2" type="ordered locus">Turpa_2769</name>
</gene>
<evidence type="ECO:0000256" key="1">
    <source>
        <dbReference type="SAM" id="Phobius"/>
    </source>
</evidence>
<dbReference type="Proteomes" id="UP000006048">
    <property type="component" value="Chromosome"/>
</dbReference>
<keyword evidence="1" id="KW-1133">Transmembrane helix</keyword>
<dbReference type="PATRIC" id="fig|869212.3.peg.2791"/>
<evidence type="ECO:0000313" key="3">
    <source>
        <dbReference type="Proteomes" id="UP000006048"/>
    </source>
</evidence>
<sequence length="105" mass="12097">MKKTLRIALFVYLIILFVLALLPLTGYYAAFGALPVVGYVLYRVFILEDKTPHEVVTRGAFLLACLVFLLGFALNMFCTLYTAYRTKQFRDSIETDRKAIYQELK</sequence>
<organism evidence="2 3">
    <name type="scientific">Turneriella parva (strain ATCC BAA-1111 / DSM 21527 / NCTC 11395 / H)</name>
    <name type="common">Leptospira parva</name>
    <dbReference type="NCBI Taxonomy" id="869212"/>
    <lineage>
        <taxon>Bacteria</taxon>
        <taxon>Pseudomonadati</taxon>
        <taxon>Spirochaetota</taxon>
        <taxon>Spirochaetia</taxon>
        <taxon>Leptospirales</taxon>
        <taxon>Leptospiraceae</taxon>
        <taxon>Turneriella</taxon>
    </lineage>
</organism>
<dbReference type="EMBL" id="CP002959">
    <property type="protein sequence ID" value="AFM13408.1"/>
    <property type="molecule type" value="Genomic_DNA"/>
</dbReference>
<dbReference type="STRING" id="869212.Turpa_2769"/>
<keyword evidence="1" id="KW-0472">Membrane</keyword>
<protein>
    <submittedName>
        <fullName evidence="2">Uncharacterized protein</fullName>
    </submittedName>
</protein>
<dbReference type="AlphaFoldDB" id="I4B801"/>
<accession>I4B801</accession>
<feature type="transmembrane region" description="Helical" evidence="1">
    <location>
        <begin position="60"/>
        <end position="84"/>
    </location>
</feature>
<reference evidence="2 3" key="1">
    <citation type="submission" date="2012-06" db="EMBL/GenBank/DDBJ databases">
        <title>The complete chromosome of genome of Turneriella parva DSM 21527.</title>
        <authorList>
            <consortium name="US DOE Joint Genome Institute (JGI-PGF)"/>
            <person name="Lucas S."/>
            <person name="Han J."/>
            <person name="Lapidus A."/>
            <person name="Bruce D."/>
            <person name="Goodwin L."/>
            <person name="Pitluck S."/>
            <person name="Peters L."/>
            <person name="Kyrpides N."/>
            <person name="Mavromatis K."/>
            <person name="Ivanova N."/>
            <person name="Mikhailova N."/>
            <person name="Chertkov O."/>
            <person name="Detter J.C."/>
            <person name="Tapia R."/>
            <person name="Han C."/>
            <person name="Land M."/>
            <person name="Hauser L."/>
            <person name="Markowitz V."/>
            <person name="Cheng J.-F."/>
            <person name="Hugenholtz P."/>
            <person name="Woyke T."/>
            <person name="Wu D."/>
            <person name="Gronow S."/>
            <person name="Wellnitz S."/>
            <person name="Brambilla E."/>
            <person name="Klenk H.-P."/>
            <person name="Eisen J.A."/>
        </authorList>
    </citation>
    <scope>NUCLEOTIDE SEQUENCE [LARGE SCALE GENOMIC DNA]</scope>
    <source>
        <strain evidence="3">ATCC BAA-1111 / DSM 21527 / NCTC 11395 / H</strain>
    </source>
</reference>